<name>A0AAD4X5R5_9MAGN</name>
<dbReference type="GO" id="GO:0034314">
    <property type="term" value="P:Arp2/3 complex-mediated actin nucleation"/>
    <property type="evidence" value="ECO:0007669"/>
    <property type="project" value="InterPro"/>
</dbReference>
<evidence type="ECO:0000256" key="1">
    <source>
        <dbReference type="ARBA" id="ARBA00004245"/>
    </source>
</evidence>
<keyword evidence="2" id="KW-0963">Cytoplasm</keyword>
<reference evidence="5" key="1">
    <citation type="submission" date="2022-04" db="EMBL/GenBank/DDBJ databases">
        <title>A functionally conserved STORR gene fusion in Papaver species that diverged 16.8 million years ago.</title>
        <authorList>
            <person name="Catania T."/>
        </authorList>
    </citation>
    <scope>NUCLEOTIDE SEQUENCE</scope>
    <source>
        <strain evidence="5">S-188037</strain>
    </source>
</reference>
<proteinExistence type="predicted"/>
<dbReference type="AlphaFoldDB" id="A0AAD4X5R5"/>
<feature type="non-terminal residue" evidence="5">
    <location>
        <position position="1"/>
    </location>
</feature>
<keyword evidence="6" id="KW-1185">Reference proteome</keyword>
<organism evidence="5 6">
    <name type="scientific">Papaver atlanticum</name>
    <dbReference type="NCBI Taxonomy" id="357466"/>
    <lineage>
        <taxon>Eukaryota</taxon>
        <taxon>Viridiplantae</taxon>
        <taxon>Streptophyta</taxon>
        <taxon>Embryophyta</taxon>
        <taxon>Tracheophyta</taxon>
        <taxon>Spermatophyta</taxon>
        <taxon>Magnoliopsida</taxon>
        <taxon>Ranunculales</taxon>
        <taxon>Papaveraceae</taxon>
        <taxon>Papaveroideae</taxon>
        <taxon>Papaver</taxon>
    </lineage>
</organism>
<dbReference type="InterPro" id="IPR034666">
    <property type="entry name" value="ARPC2/4"/>
</dbReference>
<evidence type="ECO:0000256" key="3">
    <source>
        <dbReference type="ARBA" id="ARBA00023203"/>
    </source>
</evidence>
<dbReference type="Proteomes" id="UP001202328">
    <property type="component" value="Unassembled WGS sequence"/>
</dbReference>
<sequence length="81" mass="9324">ASPALKEILLKFYYSHGKQSVTDYQLNEFGSVQYHVQVYSHYIYLSVSSPLLTQGAFLSHGVPKCISQRSYSYKILIFIDR</sequence>
<dbReference type="GO" id="GO:0005885">
    <property type="term" value="C:Arp2/3 protein complex"/>
    <property type="evidence" value="ECO:0007669"/>
    <property type="project" value="InterPro"/>
</dbReference>
<dbReference type="GO" id="GO:0030041">
    <property type="term" value="P:actin filament polymerization"/>
    <property type="evidence" value="ECO:0007669"/>
    <property type="project" value="InterPro"/>
</dbReference>
<evidence type="ECO:0000256" key="4">
    <source>
        <dbReference type="ARBA" id="ARBA00023212"/>
    </source>
</evidence>
<protein>
    <submittedName>
        <fullName evidence="5">Uncharacterized protein</fullName>
    </submittedName>
</protein>
<keyword evidence="3" id="KW-0009">Actin-binding</keyword>
<evidence type="ECO:0000313" key="5">
    <source>
        <dbReference type="EMBL" id="KAI3849916.1"/>
    </source>
</evidence>
<accession>A0AAD4X5R5</accession>
<evidence type="ECO:0000313" key="6">
    <source>
        <dbReference type="Proteomes" id="UP001202328"/>
    </source>
</evidence>
<comment type="subcellular location">
    <subcellularLocation>
        <location evidence="1">Cytoplasm</location>
        <location evidence="1">Cytoskeleton</location>
    </subcellularLocation>
</comment>
<keyword evidence="4" id="KW-0206">Cytoskeleton</keyword>
<dbReference type="EMBL" id="JAJJMB010016078">
    <property type="protein sequence ID" value="KAI3849916.1"/>
    <property type="molecule type" value="Genomic_DNA"/>
</dbReference>
<dbReference type="GO" id="GO:0003779">
    <property type="term" value="F:actin binding"/>
    <property type="evidence" value="ECO:0007669"/>
    <property type="project" value="UniProtKB-KW"/>
</dbReference>
<gene>
    <name evidence="5" type="ORF">MKW98_026830</name>
</gene>
<dbReference type="SUPFAM" id="SSF69645">
    <property type="entry name" value="Arp2/3 complex subunits"/>
    <property type="match status" value="1"/>
</dbReference>
<dbReference type="Gene3D" id="3.30.1460.20">
    <property type="match status" value="1"/>
</dbReference>
<comment type="caution">
    <text evidence="5">The sequence shown here is derived from an EMBL/GenBank/DDBJ whole genome shotgun (WGS) entry which is preliminary data.</text>
</comment>
<evidence type="ECO:0000256" key="2">
    <source>
        <dbReference type="ARBA" id="ARBA00022490"/>
    </source>
</evidence>